<organism evidence="5 6">
    <name type="scientific">Symbiochloris irregularis</name>
    <dbReference type="NCBI Taxonomy" id="706552"/>
    <lineage>
        <taxon>Eukaryota</taxon>
        <taxon>Viridiplantae</taxon>
        <taxon>Chlorophyta</taxon>
        <taxon>core chlorophytes</taxon>
        <taxon>Trebouxiophyceae</taxon>
        <taxon>Trebouxiales</taxon>
        <taxon>Trebouxiaceae</taxon>
        <taxon>Symbiochloris</taxon>
    </lineage>
</organism>
<evidence type="ECO:0000313" key="5">
    <source>
        <dbReference type="EMBL" id="KAK9804127.1"/>
    </source>
</evidence>
<comment type="caution">
    <text evidence="5">The sequence shown here is derived from an EMBL/GenBank/DDBJ whole genome shotgun (WGS) entry which is preliminary data.</text>
</comment>
<dbReference type="InterPro" id="IPR000634">
    <property type="entry name" value="Ser/Thr_deHydtase_PyrdxlP-BS"/>
</dbReference>
<dbReference type="AlphaFoldDB" id="A0AAW1P541"/>
<dbReference type="PANTHER" id="PTHR48078">
    <property type="entry name" value="THREONINE DEHYDRATASE, MITOCHONDRIAL-RELATED"/>
    <property type="match status" value="1"/>
</dbReference>
<dbReference type="Proteomes" id="UP001465755">
    <property type="component" value="Unassembled WGS sequence"/>
</dbReference>
<dbReference type="GO" id="GO:0003941">
    <property type="term" value="F:L-serine ammonia-lyase activity"/>
    <property type="evidence" value="ECO:0007669"/>
    <property type="project" value="TreeGrafter"/>
</dbReference>
<gene>
    <name evidence="5" type="ORF">WJX73_002034</name>
</gene>
<dbReference type="GO" id="GO:0030170">
    <property type="term" value="F:pyridoxal phosphate binding"/>
    <property type="evidence" value="ECO:0007669"/>
    <property type="project" value="InterPro"/>
</dbReference>
<proteinExistence type="predicted"/>
<dbReference type="Pfam" id="PF00291">
    <property type="entry name" value="PALP"/>
    <property type="match status" value="1"/>
</dbReference>
<evidence type="ECO:0000256" key="3">
    <source>
        <dbReference type="ARBA" id="ARBA00023239"/>
    </source>
</evidence>
<evidence type="ECO:0000259" key="4">
    <source>
        <dbReference type="Pfam" id="PF00291"/>
    </source>
</evidence>
<dbReference type="InterPro" id="IPR001926">
    <property type="entry name" value="TrpB-like_PALP"/>
</dbReference>
<dbReference type="InterPro" id="IPR050147">
    <property type="entry name" value="Ser/Thr_Dehydratase"/>
</dbReference>
<keyword evidence="2" id="KW-0663">Pyridoxal phosphate</keyword>
<feature type="domain" description="Tryptophan synthase beta chain-like PALP" evidence="4">
    <location>
        <begin position="53"/>
        <end position="355"/>
    </location>
</feature>
<keyword evidence="6" id="KW-1185">Reference proteome</keyword>
<evidence type="ECO:0000256" key="1">
    <source>
        <dbReference type="ARBA" id="ARBA00001933"/>
    </source>
</evidence>
<dbReference type="Gene3D" id="3.40.50.1100">
    <property type="match status" value="2"/>
</dbReference>
<dbReference type="InterPro" id="IPR036052">
    <property type="entry name" value="TrpB-like_PALP_sf"/>
</dbReference>
<name>A0AAW1P541_9CHLO</name>
<dbReference type="GO" id="GO:0006567">
    <property type="term" value="P:L-threonine catabolic process"/>
    <property type="evidence" value="ECO:0007669"/>
    <property type="project" value="TreeGrafter"/>
</dbReference>
<dbReference type="SUPFAM" id="SSF53686">
    <property type="entry name" value="Tryptophan synthase beta subunit-like PLP-dependent enzymes"/>
    <property type="match status" value="1"/>
</dbReference>
<accession>A0AAW1P541</accession>
<dbReference type="PANTHER" id="PTHR48078:SF6">
    <property type="entry name" value="L-THREONINE DEHYDRATASE CATABOLIC TDCB"/>
    <property type="match status" value="1"/>
</dbReference>
<evidence type="ECO:0000313" key="6">
    <source>
        <dbReference type="Proteomes" id="UP001465755"/>
    </source>
</evidence>
<comment type="cofactor">
    <cofactor evidence="1">
        <name>pyridoxal 5'-phosphate</name>
        <dbReference type="ChEBI" id="CHEBI:597326"/>
    </cofactor>
</comment>
<dbReference type="GO" id="GO:0009097">
    <property type="term" value="P:isoleucine biosynthetic process"/>
    <property type="evidence" value="ECO:0007669"/>
    <property type="project" value="TreeGrafter"/>
</dbReference>
<keyword evidence="3" id="KW-0456">Lyase</keyword>
<reference evidence="5 6" key="1">
    <citation type="journal article" date="2024" name="Nat. Commun.">
        <title>Phylogenomics reveals the evolutionary origins of lichenization in chlorophyte algae.</title>
        <authorList>
            <person name="Puginier C."/>
            <person name="Libourel C."/>
            <person name="Otte J."/>
            <person name="Skaloud P."/>
            <person name="Haon M."/>
            <person name="Grisel S."/>
            <person name="Petersen M."/>
            <person name="Berrin J.G."/>
            <person name="Delaux P.M."/>
            <person name="Dal Grande F."/>
            <person name="Keller J."/>
        </authorList>
    </citation>
    <scope>NUCLEOTIDE SEQUENCE [LARGE SCALE GENOMIC DNA]</scope>
    <source>
        <strain evidence="5 6">SAG 2036</strain>
    </source>
</reference>
<dbReference type="GO" id="GO:0004794">
    <property type="term" value="F:threonine deaminase activity"/>
    <property type="evidence" value="ECO:0007669"/>
    <property type="project" value="TreeGrafter"/>
</dbReference>
<sequence>MSSTQRHAARAQAGPTLSAILQQVAQNGWDVTEVESSPESLAARVLHAAAQISDAVRLTKLQESVWLDSTTRTNGRARLKLENEQVVGSFKIRGATNKLLSLSSTEAARGVVTCSTGNHALAVLQACALAEERRRGWNIKPIIYVPTTVSTAKADRLIKLGAHIEYFGEDCVDTENHARAAAAQQDQVYVSPYNDAEVASGQGTVALELLSQLTPEQLHTVYVPVGGGGLITGIASLLKAVKPRVQVVGCQPVASHVMERCVAAGKIVQEPSLSTLSDGTAGGVEENSITLQPCRHLVDRWVLVEEADIARAMVGLLDHDGLRLEGAAAMAVAAFIKDSQASHQSSQQSVVICCGGNVSDAAFAHARSLINQG</sequence>
<dbReference type="EMBL" id="JALJOQ010000052">
    <property type="protein sequence ID" value="KAK9804127.1"/>
    <property type="molecule type" value="Genomic_DNA"/>
</dbReference>
<dbReference type="PROSITE" id="PS00165">
    <property type="entry name" value="DEHYDRATASE_SER_THR"/>
    <property type="match status" value="1"/>
</dbReference>
<dbReference type="GO" id="GO:0006565">
    <property type="term" value="P:L-serine catabolic process"/>
    <property type="evidence" value="ECO:0007669"/>
    <property type="project" value="TreeGrafter"/>
</dbReference>
<evidence type="ECO:0000256" key="2">
    <source>
        <dbReference type="ARBA" id="ARBA00022898"/>
    </source>
</evidence>
<protein>
    <recommendedName>
        <fullName evidence="4">Tryptophan synthase beta chain-like PALP domain-containing protein</fullName>
    </recommendedName>
</protein>